<dbReference type="Gene3D" id="2.60.40.290">
    <property type="match status" value="1"/>
</dbReference>
<dbReference type="InterPro" id="IPR048955">
    <property type="entry name" value="Cip1-like_core"/>
</dbReference>
<sequence>MVGAIILVVSLVLPGAGPASAAPPCAVTYTVNQWTGGFTAQVTVTNNAAPVTSWTLTWTFAGDQKVTSVWNAQVTQSGQAVTARDSGYNGALATGASTSFGFQGTFSGQNAVPADFAVNGASCEGDGTPTPTPTPTPPTSCAQAAFCDGFENQTGSTPSGAWQPSYPDCQGTGTVAVDHTQAHGGTTSLRVDGGATYCDHAFAVNTTGVAAAGSVIYVRYYVRHTQALPAGHVAFTTLTDAADGNRHLRLGGQNQALQWNRESDDATLPEQSPTGVAMSVPLPVNRWSCVEFAINGTDGTMSTWLDGTEVAGLHLDGTPTPDVDRQWLSRANWRPHPTDLRLGWESYGGARDTLWFDDVAVGSQRIGC</sequence>
<evidence type="ECO:0000259" key="2">
    <source>
        <dbReference type="PROSITE" id="PS51173"/>
    </source>
</evidence>
<accession>A0ABP8TC99</accession>
<name>A0ABP8TC99_9ACTN</name>
<keyword evidence="1" id="KW-0732">Signal</keyword>
<dbReference type="Gene3D" id="2.60.120.200">
    <property type="match status" value="1"/>
</dbReference>
<dbReference type="InterPro" id="IPR012291">
    <property type="entry name" value="CBM2_carb-bd_dom_sf"/>
</dbReference>
<dbReference type="SMART" id="SM00637">
    <property type="entry name" value="CBD_II"/>
    <property type="match status" value="1"/>
</dbReference>
<evidence type="ECO:0000256" key="1">
    <source>
        <dbReference type="SAM" id="SignalP"/>
    </source>
</evidence>
<feature type="chain" id="PRO_5045120487" evidence="1">
    <location>
        <begin position="22"/>
        <end position="368"/>
    </location>
</feature>
<keyword evidence="4" id="KW-1185">Reference proteome</keyword>
<feature type="signal peptide" evidence="1">
    <location>
        <begin position="1"/>
        <end position="21"/>
    </location>
</feature>
<dbReference type="InterPro" id="IPR001919">
    <property type="entry name" value="CBD2"/>
</dbReference>
<organism evidence="3 4">
    <name type="scientific">Actinoallomurus liliacearum</name>
    <dbReference type="NCBI Taxonomy" id="1080073"/>
    <lineage>
        <taxon>Bacteria</taxon>
        <taxon>Bacillati</taxon>
        <taxon>Actinomycetota</taxon>
        <taxon>Actinomycetes</taxon>
        <taxon>Streptosporangiales</taxon>
        <taxon>Thermomonosporaceae</taxon>
        <taxon>Actinoallomurus</taxon>
    </lineage>
</organism>
<dbReference type="Pfam" id="PF21340">
    <property type="entry name" value="Polysacc_lyase-like"/>
    <property type="match status" value="1"/>
</dbReference>
<evidence type="ECO:0000313" key="4">
    <source>
        <dbReference type="Proteomes" id="UP001500212"/>
    </source>
</evidence>
<dbReference type="InterPro" id="IPR008965">
    <property type="entry name" value="CBM2/CBM3_carb-bd_dom_sf"/>
</dbReference>
<dbReference type="Pfam" id="PF00553">
    <property type="entry name" value="CBM_2"/>
    <property type="match status" value="1"/>
</dbReference>
<dbReference type="SUPFAM" id="SSF49384">
    <property type="entry name" value="Carbohydrate-binding domain"/>
    <property type="match status" value="1"/>
</dbReference>
<dbReference type="PROSITE" id="PS51173">
    <property type="entry name" value="CBM2"/>
    <property type="match status" value="1"/>
</dbReference>
<dbReference type="EMBL" id="BAABHJ010000003">
    <property type="protein sequence ID" value="GAA4604001.1"/>
    <property type="molecule type" value="Genomic_DNA"/>
</dbReference>
<feature type="domain" description="CBM2" evidence="2">
    <location>
        <begin position="18"/>
        <end position="126"/>
    </location>
</feature>
<gene>
    <name evidence="3" type="ORF">GCM10023195_13510</name>
</gene>
<proteinExistence type="predicted"/>
<evidence type="ECO:0000313" key="3">
    <source>
        <dbReference type="EMBL" id="GAA4604001.1"/>
    </source>
</evidence>
<protein>
    <submittedName>
        <fullName evidence="3">Cellulose-binding domain-containing protein</fullName>
    </submittedName>
</protein>
<comment type="caution">
    <text evidence="3">The sequence shown here is derived from an EMBL/GenBank/DDBJ whole genome shotgun (WGS) entry which is preliminary data.</text>
</comment>
<reference evidence="4" key="1">
    <citation type="journal article" date="2019" name="Int. J. Syst. Evol. Microbiol.">
        <title>The Global Catalogue of Microorganisms (GCM) 10K type strain sequencing project: providing services to taxonomists for standard genome sequencing and annotation.</title>
        <authorList>
            <consortium name="The Broad Institute Genomics Platform"/>
            <consortium name="The Broad Institute Genome Sequencing Center for Infectious Disease"/>
            <person name="Wu L."/>
            <person name="Ma J."/>
        </authorList>
    </citation>
    <scope>NUCLEOTIDE SEQUENCE [LARGE SCALE GENOMIC DNA]</scope>
    <source>
        <strain evidence="4">JCM 17938</strain>
    </source>
</reference>
<dbReference type="Proteomes" id="UP001500212">
    <property type="component" value="Unassembled WGS sequence"/>
</dbReference>